<dbReference type="EMBL" id="GBXM01013967">
    <property type="protein sequence ID" value="JAH94610.1"/>
    <property type="molecule type" value="Transcribed_RNA"/>
</dbReference>
<name>A0A0E9WYA9_ANGAN</name>
<reference evidence="1" key="1">
    <citation type="submission" date="2014-11" db="EMBL/GenBank/DDBJ databases">
        <authorList>
            <person name="Amaro Gonzalez C."/>
        </authorList>
    </citation>
    <scope>NUCLEOTIDE SEQUENCE</scope>
</reference>
<protein>
    <submittedName>
        <fullName evidence="1">Uncharacterized protein</fullName>
    </submittedName>
</protein>
<sequence length="83" mass="9442">MPPASSSRSTFSERLRCMWISYHFPSTGISRNASNLHSKCCIVRVQVLQALYSLITTSNKFFLHLDHLDSHGLRMSYSHCSGH</sequence>
<proteinExistence type="predicted"/>
<evidence type="ECO:0000313" key="1">
    <source>
        <dbReference type="EMBL" id="JAH94610.1"/>
    </source>
</evidence>
<reference evidence="1" key="2">
    <citation type="journal article" date="2015" name="Fish Shellfish Immunol.">
        <title>Early steps in the European eel (Anguilla anguilla)-Vibrio vulnificus interaction in the gills: Role of the RtxA13 toxin.</title>
        <authorList>
            <person name="Callol A."/>
            <person name="Pajuelo D."/>
            <person name="Ebbesson L."/>
            <person name="Teles M."/>
            <person name="MacKenzie S."/>
            <person name="Amaro C."/>
        </authorList>
    </citation>
    <scope>NUCLEOTIDE SEQUENCE</scope>
</reference>
<organism evidence="1">
    <name type="scientific">Anguilla anguilla</name>
    <name type="common">European freshwater eel</name>
    <name type="synonym">Muraena anguilla</name>
    <dbReference type="NCBI Taxonomy" id="7936"/>
    <lineage>
        <taxon>Eukaryota</taxon>
        <taxon>Metazoa</taxon>
        <taxon>Chordata</taxon>
        <taxon>Craniata</taxon>
        <taxon>Vertebrata</taxon>
        <taxon>Euteleostomi</taxon>
        <taxon>Actinopterygii</taxon>
        <taxon>Neopterygii</taxon>
        <taxon>Teleostei</taxon>
        <taxon>Anguilliformes</taxon>
        <taxon>Anguillidae</taxon>
        <taxon>Anguilla</taxon>
    </lineage>
</organism>
<accession>A0A0E9WYA9</accession>
<dbReference type="AlphaFoldDB" id="A0A0E9WYA9"/>